<gene>
    <name evidence="3" type="ORF">AUC60_03315</name>
</gene>
<dbReference type="InterPro" id="IPR023631">
    <property type="entry name" value="Amidase_dom"/>
</dbReference>
<protein>
    <submittedName>
        <fullName evidence="3">Amidase</fullName>
    </submittedName>
</protein>
<evidence type="ECO:0000256" key="1">
    <source>
        <dbReference type="SAM" id="MobiDB-lite"/>
    </source>
</evidence>
<dbReference type="PANTHER" id="PTHR11895">
    <property type="entry name" value="TRANSAMIDASE"/>
    <property type="match status" value="1"/>
</dbReference>
<dbReference type="Pfam" id="PF01425">
    <property type="entry name" value="Amidase"/>
    <property type="match status" value="1"/>
</dbReference>
<feature type="region of interest" description="Disordered" evidence="1">
    <location>
        <begin position="1"/>
        <end position="23"/>
    </location>
</feature>
<keyword evidence="4" id="KW-1185">Reference proteome</keyword>
<sequence length="457" mass="48632">MIKSTSQGRSTDASATAEEFASGRNDPVQALELALQQAQRTDHVFISLSVERARREAKASAARWQAGQPLSPFDGIPVAWKDLFDVAGTVTTAGAAVRNNLGAALLDAPTTGLLARAGMVSLGKTNLSEFAYSGLGLNPHFGTPINPCSDDQPRIPGGSSSGSAVAVAAGIVPIAMGTDTAGSIRIPAAFNGLVGFRSTTRRYSREGVFPLAHTLDSVGPLTRSVRDVIVIDDVLRARNKPTSQIPRSLVGQRFWVDEVVLQDERVEPAVRNNLMQAVARLHEAGALVEMRPCAAFQATLQLIQQHGWLGAAEAFALHQNLLDSDAASQLDPRVRIRLETARHMPASQLLKLYSRREQLQEQLSLELDGAFLLTPSVAHVAPPLAPLLADDELFFQTNLATLRLTMPGSLLNMPGISLPSGHDERGLPTGLLLSAPAGEDARLLRAALAVEAAMAKA</sequence>
<dbReference type="AlphaFoldDB" id="A0A1Y3P6N7"/>
<evidence type="ECO:0000313" key="4">
    <source>
        <dbReference type="Proteomes" id="UP000195440"/>
    </source>
</evidence>
<accession>A0A1Y3P6N7</accession>
<proteinExistence type="predicted"/>
<organism evidence="3 4">
    <name type="scientific">Pseudomonas caspiana</name>
    <dbReference type="NCBI Taxonomy" id="1451454"/>
    <lineage>
        <taxon>Bacteria</taxon>
        <taxon>Pseudomonadati</taxon>
        <taxon>Pseudomonadota</taxon>
        <taxon>Gammaproteobacteria</taxon>
        <taxon>Pseudomonadales</taxon>
        <taxon>Pseudomonadaceae</taxon>
        <taxon>Pseudomonas</taxon>
    </lineage>
</organism>
<dbReference type="Gene3D" id="3.90.1300.10">
    <property type="entry name" value="Amidase signature (AS) domain"/>
    <property type="match status" value="1"/>
</dbReference>
<dbReference type="SUPFAM" id="SSF75304">
    <property type="entry name" value="Amidase signature (AS) enzymes"/>
    <property type="match status" value="1"/>
</dbReference>
<feature type="compositionally biased region" description="Polar residues" evidence="1">
    <location>
        <begin position="1"/>
        <end position="14"/>
    </location>
</feature>
<evidence type="ECO:0000313" key="3">
    <source>
        <dbReference type="EMBL" id="OUM75526.1"/>
    </source>
</evidence>
<dbReference type="InterPro" id="IPR036928">
    <property type="entry name" value="AS_sf"/>
</dbReference>
<comment type="caution">
    <text evidence="3">The sequence shown here is derived from an EMBL/GenBank/DDBJ whole genome shotgun (WGS) entry which is preliminary data.</text>
</comment>
<dbReference type="NCBIfam" id="NF004766">
    <property type="entry name" value="PRK06102.1"/>
    <property type="match status" value="1"/>
</dbReference>
<evidence type="ECO:0000259" key="2">
    <source>
        <dbReference type="Pfam" id="PF01425"/>
    </source>
</evidence>
<name>A0A1Y3P6N7_9PSED</name>
<dbReference type="EMBL" id="LOHF01000002">
    <property type="protein sequence ID" value="OUM75526.1"/>
    <property type="molecule type" value="Genomic_DNA"/>
</dbReference>
<dbReference type="Proteomes" id="UP000195440">
    <property type="component" value="Unassembled WGS sequence"/>
</dbReference>
<dbReference type="OrthoDB" id="8872210at2"/>
<dbReference type="RefSeq" id="WP_087264955.1">
    <property type="nucleotide sequence ID" value="NZ_JBJGBV010000005.1"/>
</dbReference>
<dbReference type="PROSITE" id="PS00571">
    <property type="entry name" value="AMIDASES"/>
    <property type="match status" value="1"/>
</dbReference>
<dbReference type="InterPro" id="IPR020556">
    <property type="entry name" value="Amidase_CS"/>
</dbReference>
<dbReference type="GO" id="GO:0003824">
    <property type="term" value="F:catalytic activity"/>
    <property type="evidence" value="ECO:0007669"/>
    <property type="project" value="InterPro"/>
</dbReference>
<reference evidence="3 4" key="1">
    <citation type="journal article" date="2017" name="Syst. Appl. Microbiol.">
        <title>Pseudomonas caspiana sp. nov., a citrus pathogen in the Pseudomonas syringae phylogenetic group.</title>
        <authorList>
            <person name="Busquets A."/>
            <person name="Gomila M."/>
            <person name="Beiki F."/>
            <person name="Mulet M."/>
            <person name="Rahimian H."/>
            <person name="Garcia-Valdes E."/>
            <person name="Lalucat J."/>
        </authorList>
    </citation>
    <scope>NUCLEOTIDE SEQUENCE [LARGE SCALE GENOMIC DNA]</scope>
    <source>
        <strain evidence="3 4">FBF102</strain>
    </source>
</reference>
<dbReference type="PANTHER" id="PTHR11895:SF176">
    <property type="entry name" value="AMIDASE AMID-RELATED"/>
    <property type="match status" value="1"/>
</dbReference>
<dbReference type="InterPro" id="IPR000120">
    <property type="entry name" value="Amidase"/>
</dbReference>
<feature type="domain" description="Amidase" evidence="2">
    <location>
        <begin position="35"/>
        <end position="444"/>
    </location>
</feature>